<evidence type="ECO:0000256" key="2">
    <source>
        <dbReference type="SAM" id="Phobius"/>
    </source>
</evidence>
<sequence length="310" mass="32036" precursor="true">MLRTYIPAMLGLALLTSTAHAAGDLNIVVILDNSGSMAERMPTGGTRIEAAKQALLRVLEQTPEGASVGVLLLNPGPSGPWLVPLGPVDQQATRAAVSGLRANGRTPLGGAMKTAADALLKVREGQRYGDYKLLVVSDGEATDGNLVERYLPQIQSRGLLVDVIGVAMPNRHSLATRASTYRKADDPASLEKAISAVVLGESSGGASDDAGESDFELLAPIPGEVATAVIAALTTAENAPIGSGSPRRNRSPQSQTRQSPPAPGPQHAGNAQGQAVPPPDDDGFSLSTLFIAGFILFVVLRVVSTIGKAR</sequence>
<keyword evidence="3" id="KW-0732">Signal</keyword>
<dbReference type="AlphaFoldDB" id="A0A5C5UV08"/>
<keyword evidence="2" id="KW-0472">Membrane</keyword>
<name>A0A5C5UV08_9BACT</name>
<evidence type="ECO:0000313" key="5">
    <source>
        <dbReference type="EMBL" id="TWT29195.1"/>
    </source>
</evidence>
<evidence type="ECO:0000256" key="3">
    <source>
        <dbReference type="SAM" id="SignalP"/>
    </source>
</evidence>
<feature type="chain" id="PRO_5022891497" evidence="3">
    <location>
        <begin position="22"/>
        <end position="310"/>
    </location>
</feature>
<keyword evidence="2" id="KW-0812">Transmembrane</keyword>
<organism evidence="5 6">
    <name type="scientific">Posidoniimonas corsicana</name>
    <dbReference type="NCBI Taxonomy" id="1938618"/>
    <lineage>
        <taxon>Bacteria</taxon>
        <taxon>Pseudomonadati</taxon>
        <taxon>Planctomycetota</taxon>
        <taxon>Planctomycetia</taxon>
        <taxon>Pirellulales</taxon>
        <taxon>Lacipirellulaceae</taxon>
        <taxon>Posidoniimonas</taxon>
    </lineage>
</organism>
<dbReference type="Pfam" id="PF13519">
    <property type="entry name" value="VWA_2"/>
    <property type="match status" value="1"/>
</dbReference>
<evidence type="ECO:0000259" key="4">
    <source>
        <dbReference type="PROSITE" id="PS50234"/>
    </source>
</evidence>
<keyword evidence="6" id="KW-1185">Reference proteome</keyword>
<dbReference type="Proteomes" id="UP000316714">
    <property type="component" value="Unassembled WGS sequence"/>
</dbReference>
<feature type="signal peptide" evidence="3">
    <location>
        <begin position="1"/>
        <end position="21"/>
    </location>
</feature>
<evidence type="ECO:0000313" key="6">
    <source>
        <dbReference type="Proteomes" id="UP000316714"/>
    </source>
</evidence>
<dbReference type="PROSITE" id="PS50234">
    <property type="entry name" value="VWFA"/>
    <property type="match status" value="1"/>
</dbReference>
<protein>
    <submittedName>
        <fullName evidence="5">von Willebrand factor type A domain protein</fullName>
    </submittedName>
</protein>
<dbReference type="OrthoDB" id="272079at2"/>
<dbReference type="SMART" id="SM00327">
    <property type="entry name" value="VWA"/>
    <property type="match status" value="1"/>
</dbReference>
<dbReference type="Gene3D" id="3.40.50.410">
    <property type="entry name" value="von Willebrand factor, type A domain"/>
    <property type="match status" value="1"/>
</dbReference>
<comment type="caution">
    <text evidence="5">The sequence shown here is derived from an EMBL/GenBank/DDBJ whole genome shotgun (WGS) entry which is preliminary data.</text>
</comment>
<dbReference type="InterPro" id="IPR002035">
    <property type="entry name" value="VWF_A"/>
</dbReference>
<reference evidence="5 6" key="1">
    <citation type="submission" date="2019-02" db="EMBL/GenBank/DDBJ databases">
        <title>Deep-cultivation of Planctomycetes and their phenomic and genomic characterization uncovers novel biology.</title>
        <authorList>
            <person name="Wiegand S."/>
            <person name="Jogler M."/>
            <person name="Boedeker C."/>
            <person name="Pinto D."/>
            <person name="Vollmers J."/>
            <person name="Rivas-Marin E."/>
            <person name="Kohn T."/>
            <person name="Peeters S.H."/>
            <person name="Heuer A."/>
            <person name="Rast P."/>
            <person name="Oberbeckmann S."/>
            <person name="Bunk B."/>
            <person name="Jeske O."/>
            <person name="Meyerdierks A."/>
            <person name="Storesund J.E."/>
            <person name="Kallscheuer N."/>
            <person name="Luecker S."/>
            <person name="Lage O.M."/>
            <person name="Pohl T."/>
            <person name="Merkel B.J."/>
            <person name="Hornburger P."/>
            <person name="Mueller R.-W."/>
            <person name="Bruemmer F."/>
            <person name="Labrenz M."/>
            <person name="Spormann A.M."/>
            <person name="Op Den Camp H."/>
            <person name="Overmann J."/>
            <person name="Amann R."/>
            <person name="Jetten M.S.M."/>
            <person name="Mascher T."/>
            <person name="Medema M.H."/>
            <person name="Devos D.P."/>
            <person name="Kaster A.-K."/>
            <person name="Ovreas L."/>
            <person name="Rohde M."/>
            <person name="Galperin M.Y."/>
            <person name="Jogler C."/>
        </authorList>
    </citation>
    <scope>NUCLEOTIDE SEQUENCE [LARGE SCALE GENOMIC DNA]</scope>
    <source>
        <strain evidence="5 6">KOR34</strain>
    </source>
</reference>
<feature type="region of interest" description="Disordered" evidence="1">
    <location>
        <begin position="238"/>
        <end position="280"/>
    </location>
</feature>
<accession>A0A5C5UV08</accession>
<keyword evidence="2" id="KW-1133">Transmembrane helix</keyword>
<dbReference type="InterPro" id="IPR036465">
    <property type="entry name" value="vWFA_dom_sf"/>
</dbReference>
<dbReference type="SUPFAM" id="SSF53300">
    <property type="entry name" value="vWA-like"/>
    <property type="match status" value="1"/>
</dbReference>
<proteinExistence type="predicted"/>
<dbReference type="RefSeq" id="WP_146569131.1">
    <property type="nucleotide sequence ID" value="NZ_SIHJ01000011.1"/>
</dbReference>
<evidence type="ECO:0000256" key="1">
    <source>
        <dbReference type="SAM" id="MobiDB-lite"/>
    </source>
</evidence>
<gene>
    <name evidence="5" type="ORF">KOR34_53350</name>
</gene>
<dbReference type="EMBL" id="SIHJ01000011">
    <property type="protein sequence ID" value="TWT29195.1"/>
    <property type="molecule type" value="Genomic_DNA"/>
</dbReference>
<feature type="domain" description="VWFA" evidence="4">
    <location>
        <begin position="26"/>
        <end position="166"/>
    </location>
</feature>
<feature type="transmembrane region" description="Helical" evidence="2">
    <location>
        <begin position="284"/>
        <end position="303"/>
    </location>
</feature>